<feature type="domain" description="Ubiquitin fusion degradation protein UFD1 N-terminal subdomain 1" evidence="4">
    <location>
        <begin position="36"/>
        <end position="124"/>
    </location>
</feature>
<sequence length="311" mass="35347">MDLLGGFFGGGRQGGQGRGGPMNYNQQMIAHYQDFLDVIPAYLSQKPDLDGTAKILLPADVLQQISAYQFPIPMLFCITNTYTNKKVFLGIQEFTASPHTVVLPQQFYDQLGCFDGCQVGVSLVTDYKKGKYVKIQPHETAFIDLPNPKAILEHELPQFVQFLSKDQVIEIKHMGKFYKINILEVKPDDESHTICIVDTDVNIDFAPPLDYVEEAVNPLQQITKKTSSQIEREKKESQKFVAFQGGAVRIDSRPIDQKKLKEDQEKLKQQYQQKDYDPRKFKLKHGVRQNLEHNTFTGSGLSIGKTPARYK</sequence>
<dbReference type="OrthoDB" id="422728at2759"/>
<dbReference type="Proteomes" id="UP000054937">
    <property type="component" value="Unassembled WGS sequence"/>
</dbReference>
<evidence type="ECO:0000256" key="1">
    <source>
        <dbReference type="ARBA" id="ARBA00006043"/>
    </source>
</evidence>
<evidence type="ECO:0000313" key="6">
    <source>
        <dbReference type="EMBL" id="KRX05665.1"/>
    </source>
</evidence>
<dbReference type="InterPro" id="IPR042299">
    <property type="entry name" value="Ufd1-like_Nn"/>
</dbReference>
<evidence type="ECO:0008006" key="8">
    <source>
        <dbReference type="Google" id="ProtNLM"/>
    </source>
</evidence>
<evidence type="ECO:0000256" key="3">
    <source>
        <dbReference type="SAM" id="MobiDB-lite"/>
    </source>
</evidence>
<dbReference type="GO" id="GO:0006511">
    <property type="term" value="P:ubiquitin-dependent protein catabolic process"/>
    <property type="evidence" value="ECO:0007669"/>
    <property type="project" value="InterPro"/>
</dbReference>
<reference evidence="6 7" key="1">
    <citation type="journal article" date="2015" name="Sci. Rep.">
        <title>Genome of the facultative scuticociliatosis pathogen Pseudocohnilembus persalinus provides insight into its virulence through horizontal gene transfer.</title>
        <authorList>
            <person name="Xiong J."/>
            <person name="Wang G."/>
            <person name="Cheng J."/>
            <person name="Tian M."/>
            <person name="Pan X."/>
            <person name="Warren A."/>
            <person name="Jiang C."/>
            <person name="Yuan D."/>
            <person name="Miao W."/>
        </authorList>
    </citation>
    <scope>NUCLEOTIDE SEQUENCE [LARGE SCALE GENOMIC DNA]</scope>
    <source>
        <strain evidence="6">36N120E</strain>
    </source>
</reference>
<name>A0A0V0QTZ1_PSEPJ</name>
<dbReference type="InterPro" id="IPR055418">
    <property type="entry name" value="UFD1_N2"/>
</dbReference>
<dbReference type="InParanoid" id="A0A0V0QTZ1"/>
<organism evidence="6 7">
    <name type="scientific">Pseudocohnilembus persalinus</name>
    <name type="common">Ciliate</name>
    <dbReference type="NCBI Taxonomy" id="266149"/>
    <lineage>
        <taxon>Eukaryota</taxon>
        <taxon>Sar</taxon>
        <taxon>Alveolata</taxon>
        <taxon>Ciliophora</taxon>
        <taxon>Intramacronucleata</taxon>
        <taxon>Oligohymenophorea</taxon>
        <taxon>Scuticociliatia</taxon>
        <taxon>Philasterida</taxon>
        <taxon>Pseudocohnilembidae</taxon>
        <taxon>Pseudocohnilembus</taxon>
    </lineage>
</organism>
<dbReference type="GO" id="GO:0034098">
    <property type="term" value="C:VCP-NPL4-UFD1 AAA ATPase complex"/>
    <property type="evidence" value="ECO:0007669"/>
    <property type="project" value="TreeGrafter"/>
</dbReference>
<keyword evidence="7" id="KW-1185">Reference proteome</keyword>
<feature type="domain" description="Ubiquitin fusion degradation protein UFD1 N-terminal subdomain 2" evidence="5">
    <location>
        <begin position="129"/>
        <end position="208"/>
    </location>
</feature>
<dbReference type="InterPro" id="IPR004854">
    <property type="entry name" value="Ufd1-like"/>
</dbReference>
<dbReference type="Gene3D" id="2.40.40.50">
    <property type="entry name" value="Ubiquitin fusion degradation protein UFD1, N-terminal domain"/>
    <property type="match status" value="1"/>
</dbReference>
<dbReference type="FunCoup" id="A0A0V0QTZ1">
    <property type="interactions" value="470"/>
</dbReference>
<accession>A0A0V0QTZ1</accession>
<keyword evidence="2" id="KW-0833">Ubl conjugation pathway</keyword>
<evidence type="ECO:0000256" key="2">
    <source>
        <dbReference type="ARBA" id="ARBA00022786"/>
    </source>
</evidence>
<comment type="caution">
    <text evidence="6">The sequence shown here is derived from an EMBL/GenBank/DDBJ whole genome shotgun (WGS) entry which is preliminary data.</text>
</comment>
<evidence type="ECO:0000259" key="4">
    <source>
        <dbReference type="Pfam" id="PF03152"/>
    </source>
</evidence>
<evidence type="ECO:0000259" key="5">
    <source>
        <dbReference type="Pfam" id="PF24842"/>
    </source>
</evidence>
<dbReference type="PANTHER" id="PTHR12555:SF13">
    <property type="entry name" value="UBIQUITIN RECOGNITION FACTOR IN ER-ASSOCIATED DEGRADATION PROTEIN 1"/>
    <property type="match status" value="1"/>
</dbReference>
<gene>
    <name evidence="6" type="ORF">PPERSA_09805</name>
</gene>
<dbReference type="GO" id="GO:0031593">
    <property type="term" value="F:polyubiquitin modification-dependent protein binding"/>
    <property type="evidence" value="ECO:0007669"/>
    <property type="project" value="TreeGrafter"/>
</dbReference>
<dbReference type="AlphaFoldDB" id="A0A0V0QTZ1"/>
<proteinExistence type="inferred from homology"/>
<dbReference type="EMBL" id="LDAU01000105">
    <property type="protein sequence ID" value="KRX05665.1"/>
    <property type="molecule type" value="Genomic_DNA"/>
</dbReference>
<comment type="similarity">
    <text evidence="1">Belongs to the UFD1 family.</text>
</comment>
<dbReference type="GO" id="GO:0036503">
    <property type="term" value="P:ERAD pathway"/>
    <property type="evidence" value="ECO:0007669"/>
    <property type="project" value="TreeGrafter"/>
</dbReference>
<feature type="region of interest" description="Disordered" evidence="3">
    <location>
        <begin position="1"/>
        <end position="20"/>
    </location>
</feature>
<dbReference type="Pfam" id="PF24842">
    <property type="entry name" value="UFD1_N2"/>
    <property type="match status" value="1"/>
</dbReference>
<dbReference type="PANTHER" id="PTHR12555">
    <property type="entry name" value="UBIQUITIN FUSION DEGRADATON PROTEIN 1"/>
    <property type="match status" value="1"/>
</dbReference>
<dbReference type="InterPro" id="IPR055417">
    <property type="entry name" value="UFD1_N1"/>
</dbReference>
<protein>
    <recommendedName>
        <fullName evidence="8">Ubiquitin fusion degradation protein UFD1</fullName>
    </recommendedName>
</protein>
<evidence type="ECO:0000313" key="7">
    <source>
        <dbReference type="Proteomes" id="UP000054937"/>
    </source>
</evidence>
<dbReference type="Gene3D" id="3.10.330.10">
    <property type="match status" value="1"/>
</dbReference>
<dbReference type="OMA" id="YKEHSEQ"/>
<dbReference type="Pfam" id="PF03152">
    <property type="entry name" value="UFD1_N1"/>
    <property type="match status" value="1"/>
</dbReference>